<dbReference type="InterPro" id="IPR009506">
    <property type="entry name" value="YjiS-like"/>
</dbReference>
<accession>A0A2M9FXK8</accession>
<name>A0A2M9FXK8_9PROT</name>
<dbReference type="AlphaFoldDB" id="A0A2M9FXK8"/>
<comment type="caution">
    <text evidence="2">The sequence shown here is derived from an EMBL/GenBank/DDBJ whole genome shotgun (WGS) entry which is preliminary data.</text>
</comment>
<dbReference type="RefSeq" id="WP_109794649.1">
    <property type="nucleotide sequence ID" value="NZ_PHIG01000047.1"/>
</dbReference>
<gene>
    <name evidence="2" type="ORF">CVT23_17645</name>
</gene>
<dbReference type="EMBL" id="PHIG01000047">
    <property type="protein sequence ID" value="PJK28202.1"/>
    <property type="molecule type" value="Genomic_DNA"/>
</dbReference>
<reference evidence="2 3" key="1">
    <citation type="submission" date="2017-11" db="EMBL/GenBank/DDBJ databases">
        <title>Draft genome sequence of Rhizobiales bacterium SY3-13.</title>
        <authorList>
            <person name="Sun C."/>
        </authorList>
    </citation>
    <scope>NUCLEOTIDE SEQUENCE [LARGE SCALE GENOMIC DNA]</scope>
    <source>
        <strain evidence="2 3">SY3-13</strain>
    </source>
</reference>
<sequence>MTYELMTERLGASARGAFLLSEIAGAACSALERLRERLKRAAARRSERHELLSLPAHQLRDLGLDRMHLDAGLVFRRDW</sequence>
<keyword evidence="3" id="KW-1185">Reference proteome</keyword>
<evidence type="ECO:0000259" key="1">
    <source>
        <dbReference type="Pfam" id="PF06568"/>
    </source>
</evidence>
<dbReference type="Proteomes" id="UP000229498">
    <property type="component" value="Unassembled WGS sequence"/>
</dbReference>
<dbReference type="Pfam" id="PF06568">
    <property type="entry name" value="YjiS-like"/>
    <property type="match status" value="1"/>
</dbReference>
<organism evidence="2 3">
    <name type="scientific">Minwuia thermotolerans</name>
    <dbReference type="NCBI Taxonomy" id="2056226"/>
    <lineage>
        <taxon>Bacteria</taxon>
        <taxon>Pseudomonadati</taxon>
        <taxon>Pseudomonadota</taxon>
        <taxon>Alphaproteobacteria</taxon>
        <taxon>Minwuiales</taxon>
        <taxon>Minwuiaceae</taxon>
        <taxon>Minwuia</taxon>
    </lineage>
</organism>
<proteinExistence type="predicted"/>
<evidence type="ECO:0000313" key="2">
    <source>
        <dbReference type="EMBL" id="PJK28202.1"/>
    </source>
</evidence>
<evidence type="ECO:0000313" key="3">
    <source>
        <dbReference type="Proteomes" id="UP000229498"/>
    </source>
</evidence>
<protein>
    <recommendedName>
        <fullName evidence="1">YjiS-like domain-containing protein</fullName>
    </recommendedName>
</protein>
<feature type="domain" description="YjiS-like" evidence="1">
    <location>
        <begin position="34"/>
        <end position="66"/>
    </location>
</feature>